<evidence type="ECO:0000256" key="1">
    <source>
        <dbReference type="SAM" id="MobiDB-lite"/>
    </source>
</evidence>
<accession>A0A7X1WAM2</accession>
<proteinExistence type="predicted"/>
<protein>
    <submittedName>
        <fullName evidence="2">Uncharacterized protein</fullName>
    </submittedName>
</protein>
<organism evidence="2 4">
    <name type="scientific">Pseudomonas helleri</name>
    <dbReference type="NCBI Taxonomy" id="1608996"/>
    <lineage>
        <taxon>Bacteria</taxon>
        <taxon>Pseudomonadati</taxon>
        <taxon>Pseudomonadota</taxon>
        <taxon>Gammaproteobacteria</taxon>
        <taxon>Pseudomonadales</taxon>
        <taxon>Pseudomonadaceae</taxon>
        <taxon>Pseudomonas</taxon>
    </lineage>
</organism>
<evidence type="ECO:0000313" key="5">
    <source>
        <dbReference type="Proteomes" id="UP000489190"/>
    </source>
</evidence>
<feature type="region of interest" description="Disordered" evidence="1">
    <location>
        <begin position="512"/>
        <end position="540"/>
    </location>
</feature>
<dbReference type="EMBL" id="WIWJ01000023">
    <property type="protein sequence ID" value="MQT47833.1"/>
    <property type="molecule type" value="Genomic_DNA"/>
</dbReference>
<dbReference type="AlphaFoldDB" id="A0A7X1WAM2"/>
<sequence length="583" mass="61194">MTHKNGSPLGSPSLKDVDDNALRSEIANTSSPLKGAGMVGWMREPLTQSITTVHQMLDAQPVSPWEFANLVTSRPVALDPSTWDWAPAFIGMHAAVVAGVAKVIILKGEFRLVGGLSSRSCQWSDVTIISAGANLVIEDPVGDNVGLQLGSNVNITGYLKISIAAGKGNGNGFARTPICVGRWWDLEEVTNVQIDSLDLKGLVDGTAMAISGNTHGVSIGRLKLNGGKLGLMMHWSGFPENIAPTHTYHPHNIHIGSITGAEYTDTMVTASGCYDIRIDYINGKDNYRDFCHIGGDFGEVFAIERDAGNVCKGSSIGRVHTVGTKFCSIDYNASAGKTQNVMLGEFSVDSIKAVGIEGVSAVGLRIEDRDSGRIGFADISNFDNNIVQVKCSGGMDGELRSLGATKGGIIYSATKHVRVEQLRTTNDNTSAGGGVAGVNIDSKCSDINIGAIRVVTNNSATHGCVLEPGSSDIRIQQANGTVDPTRYLIVDGAVSNSNRIGPCVQDDGVVSYSGEDPTSSTTARGQSISWGGREPKSGTYRRGDISMAASATPGGDVGLICTTAGVAGSTAVFKPWGSIDRVK</sequence>
<comment type="caution">
    <text evidence="2">The sequence shown here is derived from an EMBL/GenBank/DDBJ whole genome shotgun (WGS) entry which is preliminary data.</text>
</comment>
<evidence type="ECO:0000313" key="3">
    <source>
        <dbReference type="EMBL" id="MQT88798.1"/>
    </source>
</evidence>
<gene>
    <name evidence="3" type="ORF">GHO39_06545</name>
    <name evidence="2" type="ORF">GHO40_14020</name>
</gene>
<dbReference type="RefSeq" id="WP_153327363.1">
    <property type="nucleotide sequence ID" value="NZ_WIWI01000013.1"/>
</dbReference>
<name>A0A7X1WAM2_9PSED</name>
<reference evidence="4 5" key="1">
    <citation type="submission" date="2019-10" db="EMBL/GenBank/DDBJ databases">
        <title>Evaluation of single-gene subtyping targets for Pseudomonas.</title>
        <authorList>
            <person name="Reichler S.J."/>
            <person name="Orsi R.H."/>
            <person name="Wiedmann M."/>
            <person name="Martin N.H."/>
            <person name="Murphy S.I."/>
        </authorList>
    </citation>
    <scope>NUCLEOTIDE SEQUENCE [LARGE SCALE GENOMIC DNA]</scope>
    <source>
        <strain evidence="3 5">FSL R10-3254</strain>
        <strain evidence="2 4">FSL R10-3257</strain>
    </source>
</reference>
<dbReference type="EMBL" id="WIWI01000013">
    <property type="protein sequence ID" value="MQT88798.1"/>
    <property type="molecule type" value="Genomic_DNA"/>
</dbReference>
<feature type="compositionally biased region" description="Polar residues" evidence="1">
    <location>
        <begin position="516"/>
        <end position="529"/>
    </location>
</feature>
<dbReference type="Proteomes" id="UP000489190">
    <property type="component" value="Unassembled WGS sequence"/>
</dbReference>
<evidence type="ECO:0000313" key="4">
    <source>
        <dbReference type="Proteomes" id="UP000441404"/>
    </source>
</evidence>
<dbReference type="Proteomes" id="UP000441404">
    <property type="component" value="Unassembled WGS sequence"/>
</dbReference>
<evidence type="ECO:0000313" key="2">
    <source>
        <dbReference type="EMBL" id="MQT47833.1"/>
    </source>
</evidence>